<feature type="compositionally biased region" description="Polar residues" evidence="1">
    <location>
        <begin position="1"/>
        <end position="21"/>
    </location>
</feature>
<protein>
    <submittedName>
        <fullName evidence="2">Uncharacterized protein</fullName>
    </submittedName>
</protein>
<reference evidence="2" key="1">
    <citation type="submission" date="2020-03" db="EMBL/GenBank/DDBJ databases">
        <title>Draft Genome Sequence of Cylindrodendrum hubeiense.</title>
        <authorList>
            <person name="Buettner E."/>
            <person name="Kellner H."/>
        </authorList>
    </citation>
    <scope>NUCLEOTIDE SEQUENCE</scope>
    <source>
        <strain evidence="2">IHI 201604</strain>
    </source>
</reference>
<feature type="region of interest" description="Disordered" evidence="1">
    <location>
        <begin position="1"/>
        <end position="86"/>
    </location>
</feature>
<feature type="compositionally biased region" description="Basic and acidic residues" evidence="1">
    <location>
        <begin position="25"/>
        <end position="39"/>
    </location>
</feature>
<feature type="region of interest" description="Disordered" evidence="1">
    <location>
        <begin position="99"/>
        <end position="123"/>
    </location>
</feature>
<proteinExistence type="predicted"/>
<dbReference type="Proteomes" id="UP000722485">
    <property type="component" value="Unassembled WGS sequence"/>
</dbReference>
<name>A0A9P5GYA5_9HYPO</name>
<evidence type="ECO:0000313" key="3">
    <source>
        <dbReference type="Proteomes" id="UP000722485"/>
    </source>
</evidence>
<dbReference type="AlphaFoldDB" id="A0A9P5GYA5"/>
<comment type="caution">
    <text evidence="2">The sequence shown here is derived from an EMBL/GenBank/DDBJ whole genome shotgun (WGS) entry which is preliminary data.</text>
</comment>
<organism evidence="2 3">
    <name type="scientific">Cylindrodendrum hubeiense</name>
    <dbReference type="NCBI Taxonomy" id="595255"/>
    <lineage>
        <taxon>Eukaryota</taxon>
        <taxon>Fungi</taxon>
        <taxon>Dikarya</taxon>
        <taxon>Ascomycota</taxon>
        <taxon>Pezizomycotina</taxon>
        <taxon>Sordariomycetes</taxon>
        <taxon>Hypocreomycetidae</taxon>
        <taxon>Hypocreales</taxon>
        <taxon>Nectriaceae</taxon>
        <taxon>Cylindrodendrum</taxon>
    </lineage>
</organism>
<gene>
    <name evidence="2" type="ORF">G7Z17_g12751</name>
</gene>
<evidence type="ECO:0000256" key="1">
    <source>
        <dbReference type="SAM" id="MobiDB-lite"/>
    </source>
</evidence>
<accession>A0A9P5GYA5</accession>
<evidence type="ECO:0000313" key="2">
    <source>
        <dbReference type="EMBL" id="KAF7537892.1"/>
    </source>
</evidence>
<keyword evidence="3" id="KW-1185">Reference proteome</keyword>
<feature type="compositionally biased region" description="Basic residues" evidence="1">
    <location>
        <begin position="110"/>
        <end position="123"/>
    </location>
</feature>
<sequence>MSLGSNQQLPSEVEEGQSQYCNDALRARDYSSEGSDEHKYRHINPDAQRGYDGVRVHPGNVAQSVDVPGIAAPTDPSGSRPRHQLRHVEKRLVTCDLGNEGCEMPGGGWNKKHARSPGRGTSH</sequence>
<dbReference type="EMBL" id="JAANBB010000617">
    <property type="protein sequence ID" value="KAF7537892.1"/>
    <property type="molecule type" value="Genomic_DNA"/>
</dbReference>